<dbReference type="AlphaFoldDB" id="A0A3S0HBV1"/>
<protein>
    <submittedName>
        <fullName evidence="2">Uncharacterized protein</fullName>
    </submittedName>
</protein>
<name>A0A3S0HBV1_9BACT</name>
<dbReference type="Gene3D" id="1.10.260.40">
    <property type="entry name" value="lambda repressor-like DNA-binding domains"/>
    <property type="match status" value="1"/>
</dbReference>
<dbReference type="GO" id="GO:0003677">
    <property type="term" value="F:DNA binding"/>
    <property type="evidence" value="ECO:0007669"/>
    <property type="project" value="InterPro"/>
</dbReference>
<evidence type="ECO:0000256" key="1">
    <source>
        <dbReference type="SAM" id="MobiDB-lite"/>
    </source>
</evidence>
<accession>A0A3S0HBV1</accession>
<keyword evidence="3" id="KW-1185">Reference proteome</keyword>
<dbReference type="InterPro" id="IPR001387">
    <property type="entry name" value="Cro/C1-type_HTH"/>
</dbReference>
<dbReference type="EMBL" id="RXOF01000002">
    <property type="protein sequence ID" value="RTQ52540.1"/>
    <property type="molecule type" value="Genomic_DNA"/>
</dbReference>
<organism evidence="2 3">
    <name type="scientific">Hymenobacter gummosus</name>
    <dbReference type="NCBI Taxonomy" id="1776032"/>
    <lineage>
        <taxon>Bacteria</taxon>
        <taxon>Pseudomonadati</taxon>
        <taxon>Bacteroidota</taxon>
        <taxon>Cytophagia</taxon>
        <taxon>Cytophagales</taxon>
        <taxon>Hymenobacteraceae</taxon>
        <taxon>Hymenobacter</taxon>
    </lineage>
</organism>
<gene>
    <name evidence="2" type="ORF">EJV47_05890</name>
</gene>
<dbReference type="RefSeq" id="WP_126692196.1">
    <property type="nucleotide sequence ID" value="NZ_RXOF01000002.1"/>
</dbReference>
<dbReference type="InterPro" id="IPR010982">
    <property type="entry name" value="Lambda_DNA-bd_dom_sf"/>
</dbReference>
<evidence type="ECO:0000313" key="2">
    <source>
        <dbReference type="EMBL" id="RTQ52540.1"/>
    </source>
</evidence>
<dbReference type="CDD" id="cd00093">
    <property type="entry name" value="HTH_XRE"/>
    <property type="match status" value="1"/>
</dbReference>
<feature type="region of interest" description="Disordered" evidence="1">
    <location>
        <begin position="67"/>
        <end position="86"/>
    </location>
</feature>
<dbReference type="Pfam" id="PF13560">
    <property type="entry name" value="HTH_31"/>
    <property type="match status" value="1"/>
</dbReference>
<comment type="caution">
    <text evidence="2">The sequence shown here is derived from an EMBL/GenBank/DDBJ whole genome shotgun (WGS) entry which is preliminary data.</text>
</comment>
<evidence type="ECO:0000313" key="3">
    <source>
        <dbReference type="Proteomes" id="UP000282184"/>
    </source>
</evidence>
<proteinExistence type="predicted"/>
<dbReference type="SUPFAM" id="SSF47413">
    <property type="entry name" value="lambda repressor-like DNA-binding domains"/>
    <property type="match status" value="1"/>
</dbReference>
<reference evidence="2 3" key="1">
    <citation type="submission" date="2018-12" db="EMBL/GenBank/DDBJ databases">
        <title>Hymenobacter gummosus sp. nov., isolated from a spring.</title>
        <authorList>
            <person name="Nie L."/>
        </authorList>
    </citation>
    <scope>NUCLEOTIDE SEQUENCE [LARGE SCALE GENOMIC DNA]</scope>
    <source>
        <strain evidence="2 3">KCTC 52166</strain>
    </source>
</reference>
<sequence length="208" mass="22738">MPRPSAPSAALAAAVRAHFGLTQAELAQFVGVSRALLGHDEAGRRVLPEAAAHRLWVLARFLPPPDGQGPPAPDFADESGAAAEAPDARVLEKRRKRLRFYIIKARFELDQRGGRARGYARRQWALHTLRPLLATPDEPGADGRLRWLGATPDAPRDLHWLDGLTIRTAATAEPLTATERALRQARLRGLEAEQAALDELLGNQEPPQ</sequence>
<dbReference type="OrthoDB" id="886866at2"/>
<dbReference type="Proteomes" id="UP000282184">
    <property type="component" value="Unassembled WGS sequence"/>
</dbReference>